<gene>
    <name evidence="1" type="ORF">EDM59_01815</name>
</gene>
<protein>
    <submittedName>
        <fullName evidence="1">Uncharacterized protein</fullName>
    </submittedName>
</protein>
<sequence length="170" mass="19884">MPKNNITTEMREEALQFYVDHFRGYYLEACFTDYKGMELDQLPISVASQCKQRIVDALKQLPVLPFHIQQREDRVSAMWCIPFGRMFLPFNDDAYCIMMNNFFDNVATTIGISTPKMGKISRFHDSDHFEKEDVQVREHFRLIKPLLKFDEMCGLRLTVGNLSKSLVKDS</sequence>
<keyword evidence="2" id="KW-1185">Reference proteome</keyword>
<evidence type="ECO:0000313" key="1">
    <source>
        <dbReference type="EMBL" id="RNB90206.1"/>
    </source>
</evidence>
<comment type="caution">
    <text evidence="1">The sequence shown here is derived from an EMBL/GenBank/DDBJ whole genome shotgun (WGS) entry which is preliminary data.</text>
</comment>
<organism evidence="1 2">
    <name type="scientific">Brevibacillus nitrificans</name>
    <dbReference type="NCBI Taxonomy" id="651560"/>
    <lineage>
        <taxon>Bacteria</taxon>
        <taxon>Bacillati</taxon>
        <taxon>Bacillota</taxon>
        <taxon>Bacilli</taxon>
        <taxon>Bacillales</taxon>
        <taxon>Paenibacillaceae</taxon>
        <taxon>Brevibacillus</taxon>
    </lineage>
</organism>
<dbReference type="Proteomes" id="UP000269573">
    <property type="component" value="Unassembled WGS sequence"/>
</dbReference>
<dbReference type="EMBL" id="RHHU01000002">
    <property type="protein sequence ID" value="RNB90206.1"/>
    <property type="molecule type" value="Genomic_DNA"/>
</dbReference>
<proteinExistence type="predicted"/>
<accession>A0A3M8DPY7</accession>
<reference evidence="1 2" key="1">
    <citation type="submission" date="2018-10" db="EMBL/GenBank/DDBJ databases">
        <title>Phylogenomics of Brevibacillus.</title>
        <authorList>
            <person name="Dunlap C."/>
        </authorList>
    </citation>
    <scope>NUCLEOTIDE SEQUENCE [LARGE SCALE GENOMIC DNA]</scope>
    <source>
        <strain evidence="1 2">JCM 15774</strain>
    </source>
</reference>
<dbReference type="RefSeq" id="WP_122922072.1">
    <property type="nucleotide sequence ID" value="NZ_RHHU01000002.1"/>
</dbReference>
<evidence type="ECO:0000313" key="2">
    <source>
        <dbReference type="Proteomes" id="UP000269573"/>
    </source>
</evidence>
<name>A0A3M8DPY7_9BACL</name>
<dbReference type="AlphaFoldDB" id="A0A3M8DPY7"/>